<organism evidence="1 2">
    <name type="scientific">Mycena chlorophos</name>
    <name type="common">Agaric fungus</name>
    <name type="synonym">Agaricus chlorophos</name>
    <dbReference type="NCBI Taxonomy" id="658473"/>
    <lineage>
        <taxon>Eukaryota</taxon>
        <taxon>Fungi</taxon>
        <taxon>Dikarya</taxon>
        <taxon>Basidiomycota</taxon>
        <taxon>Agaricomycotina</taxon>
        <taxon>Agaricomycetes</taxon>
        <taxon>Agaricomycetidae</taxon>
        <taxon>Agaricales</taxon>
        <taxon>Marasmiineae</taxon>
        <taxon>Mycenaceae</taxon>
        <taxon>Mycena</taxon>
    </lineage>
</organism>
<dbReference type="Proteomes" id="UP000815677">
    <property type="component" value="Unassembled WGS sequence"/>
</dbReference>
<dbReference type="InterPro" id="IPR008949">
    <property type="entry name" value="Isoprenoid_synthase_dom_sf"/>
</dbReference>
<proteinExistence type="predicted"/>
<dbReference type="Pfam" id="PF19086">
    <property type="entry name" value="Terpene_syn_C_2"/>
    <property type="match status" value="1"/>
</dbReference>
<protein>
    <recommendedName>
        <fullName evidence="3">Terpenoid synthase</fullName>
    </recommendedName>
</protein>
<evidence type="ECO:0000313" key="2">
    <source>
        <dbReference type="Proteomes" id="UP000815677"/>
    </source>
</evidence>
<gene>
    <name evidence="1" type="ORF">MCHLO_05143</name>
</gene>
<name>A0ABQ0LAX9_MYCCL</name>
<reference evidence="1" key="1">
    <citation type="submission" date="2014-09" db="EMBL/GenBank/DDBJ databases">
        <title>Genome sequence of the luminous mushroom Mycena chlorophos for searching fungal bioluminescence genes.</title>
        <authorList>
            <person name="Tanaka Y."/>
            <person name="Kasuga D."/>
            <person name="Oba Y."/>
            <person name="Hase S."/>
            <person name="Sato K."/>
            <person name="Oba Y."/>
            <person name="Sakakibara Y."/>
        </authorList>
    </citation>
    <scope>NUCLEOTIDE SEQUENCE</scope>
</reference>
<evidence type="ECO:0000313" key="1">
    <source>
        <dbReference type="EMBL" id="GAT47692.1"/>
    </source>
</evidence>
<sequence length="276" mass="31206">MSARKDAIPTADSYPIFDLQTYCGYHGPTGRFSKEIKVGTKLWFEKYKPTVGGEGQLEMLRALNPAVLATSVYPGAGYTQQRFCSDFLAYLFMLDEISDELDIPNNVCVADIVLNALNHPATDRSPARVAIMARELSILSCDTGYSLTRHPHSLIRRRLPGLTRLRFIEMFGYFFQSVEDQTQDRLSGDIPTLDNYIRLRRDTSACKLCWVVIEWAYNLDIPEDVLAHPVIYGLGEAVNDLVAWSNVCRAIFHSTKAKSEAGSLLLQRRAFQRRQS</sequence>
<accession>A0ABQ0LAX9</accession>
<evidence type="ECO:0008006" key="3">
    <source>
        <dbReference type="Google" id="ProtNLM"/>
    </source>
</evidence>
<keyword evidence="2" id="KW-1185">Reference proteome</keyword>
<dbReference type="EMBL" id="DF843878">
    <property type="protein sequence ID" value="GAT47692.1"/>
    <property type="molecule type" value="Genomic_DNA"/>
</dbReference>
<dbReference type="SUPFAM" id="SSF48576">
    <property type="entry name" value="Terpenoid synthases"/>
    <property type="match status" value="1"/>
</dbReference>
<dbReference type="Gene3D" id="1.10.600.10">
    <property type="entry name" value="Farnesyl Diphosphate Synthase"/>
    <property type="match status" value="1"/>
</dbReference>